<dbReference type="InterPro" id="IPR017476">
    <property type="entry name" value="UDP-Glc/GDP-Man"/>
</dbReference>
<dbReference type="InterPro" id="IPR014027">
    <property type="entry name" value="UDP-Glc/GDP-Man_DH_C"/>
</dbReference>
<dbReference type="InterPro" id="IPR036220">
    <property type="entry name" value="UDP-Glc/GDP-Man_DH_C_sf"/>
</dbReference>
<gene>
    <name evidence="9" type="ORF">ACFQIC_14190</name>
</gene>
<dbReference type="SUPFAM" id="SSF48179">
    <property type="entry name" value="6-phosphogluconate dehydrogenase C-terminal domain-like"/>
    <property type="match status" value="1"/>
</dbReference>
<dbReference type="Pfam" id="PF00984">
    <property type="entry name" value="UDPG_MGDP_dh"/>
    <property type="match status" value="1"/>
</dbReference>
<dbReference type="EC" id="1.1.1.22" evidence="3 7"/>
<keyword evidence="10" id="KW-1185">Reference proteome</keyword>
<evidence type="ECO:0000313" key="10">
    <source>
        <dbReference type="Proteomes" id="UP001596410"/>
    </source>
</evidence>
<dbReference type="SUPFAM" id="SSF51735">
    <property type="entry name" value="NAD(P)-binding Rossmann-fold domains"/>
    <property type="match status" value="1"/>
</dbReference>
<dbReference type="Proteomes" id="UP001596410">
    <property type="component" value="Unassembled WGS sequence"/>
</dbReference>
<evidence type="ECO:0000256" key="1">
    <source>
        <dbReference type="ARBA" id="ARBA00004701"/>
    </source>
</evidence>
<dbReference type="Pfam" id="PF03720">
    <property type="entry name" value="UDPG_MGDP_dh_C"/>
    <property type="match status" value="1"/>
</dbReference>
<evidence type="ECO:0000313" key="9">
    <source>
        <dbReference type="EMBL" id="MFC7062979.1"/>
    </source>
</evidence>
<protein>
    <recommendedName>
        <fullName evidence="3 7">UDP-glucose 6-dehydrogenase</fullName>
        <ecNumber evidence="3 7">1.1.1.22</ecNumber>
    </recommendedName>
</protein>
<evidence type="ECO:0000256" key="6">
    <source>
        <dbReference type="ARBA" id="ARBA00047473"/>
    </source>
</evidence>
<comment type="pathway">
    <text evidence="1">Nucleotide-sugar biosynthesis; UDP-alpha-D-glucuronate biosynthesis; UDP-alpha-D-glucuronate from UDP-alpha-D-glucose: step 1/1.</text>
</comment>
<sequence>MKISVIGTGYVGLVTGVCLSEVGHDVTCVDIDEKKVQNMRKGISPIFEPGLDELMTKNINEQRLSFTSDYQEAMVDKEIVFIAVGTPQSKDGSAELTYLKKACKSIAAHMTDDLIVITKSTVPVGTNEYVKELIDKNKTNSYKVSVVSNPEFLREGSAIHDTYHGDRIVIGSEEQEALDCVKEVYASFTVPILETDLRSAEMIKYASNAFLATKISFINELGNLCERLGANIENVAKGMGMDKRIGDKFLNAGVGYGGSCFPKDTNALVSIGNSVGYYMSIVDSVIETNEKQQRIIIDKIKEFYPDLSNKKVAVLGLAFKPNTDDMRDAPSIKVIRELVDNEAEVYAYDPIAKENAKIFLPGGTIYKDSIDETIEDKDFAIIMTDWQDIKEYPLDQLKNKLKNPTLFDGRNCFNLQKVEEIGLEYHSIGRPSIGITNNN</sequence>
<dbReference type="PIRSF" id="PIRSF500134">
    <property type="entry name" value="UDPglc_DH_bac"/>
    <property type="match status" value="1"/>
</dbReference>
<dbReference type="SUPFAM" id="SSF52413">
    <property type="entry name" value="UDP-glucose/GDP-mannose dehydrogenase C-terminal domain"/>
    <property type="match status" value="1"/>
</dbReference>
<proteinExistence type="inferred from homology"/>
<evidence type="ECO:0000256" key="5">
    <source>
        <dbReference type="ARBA" id="ARBA00023027"/>
    </source>
</evidence>
<dbReference type="InterPro" id="IPR001732">
    <property type="entry name" value="UDP-Glc/GDP-Man_DH_N"/>
</dbReference>
<dbReference type="Pfam" id="PF03721">
    <property type="entry name" value="UDPG_MGDP_dh_N"/>
    <property type="match status" value="1"/>
</dbReference>
<comment type="caution">
    <text evidence="9">The sequence shown here is derived from an EMBL/GenBank/DDBJ whole genome shotgun (WGS) entry which is preliminary data.</text>
</comment>
<dbReference type="NCBIfam" id="TIGR03026">
    <property type="entry name" value="NDP-sugDHase"/>
    <property type="match status" value="1"/>
</dbReference>
<name>A0ABW2EPF8_9BACI</name>
<feature type="domain" description="UDP-glucose/GDP-mannose dehydrogenase C-terminal" evidence="8">
    <location>
        <begin position="313"/>
        <end position="415"/>
    </location>
</feature>
<organism evidence="9 10">
    <name type="scientific">Halobacillus seohaensis</name>
    <dbReference type="NCBI Taxonomy" id="447421"/>
    <lineage>
        <taxon>Bacteria</taxon>
        <taxon>Bacillati</taxon>
        <taxon>Bacillota</taxon>
        <taxon>Bacilli</taxon>
        <taxon>Bacillales</taxon>
        <taxon>Bacillaceae</taxon>
        <taxon>Halobacillus</taxon>
    </lineage>
</organism>
<dbReference type="GO" id="GO:0016491">
    <property type="term" value="F:oxidoreductase activity"/>
    <property type="evidence" value="ECO:0007669"/>
    <property type="project" value="UniProtKB-KW"/>
</dbReference>
<dbReference type="InterPro" id="IPR008927">
    <property type="entry name" value="6-PGluconate_DH-like_C_sf"/>
</dbReference>
<dbReference type="EMBL" id="JBHSZV010000035">
    <property type="protein sequence ID" value="MFC7062979.1"/>
    <property type="molecule type" value="Genomic_DNA"/>
</dbReference>
<dbReference type="InterPro" id="IPR036291">
    <property type="entry name" value="NAD(P)-bd_dom_sf"/>
</dbReference>
<evidence type="ECO:0000256" key="4">
    <source>
        <dbReference type="ARBA" id="ARBA00023002"/>
    </source>
</evidence>
<dbReference type="SMART" id="SM00984">
    <property type="entry name" value="UDPG_MGDP_dh_C"/>
    <property type="match status" value="1"/>
</dbReference>
<comment type="similarity">
    <text evidence="2 7">Belongs to the UDP-glucose/GDP-mannose dehydrogenase family.</text>
</comment>
<reference evidence="10" key="1">
    <citation type="journal article" date="2019" name="Int. J. Syst. Evol. Microbiol.">
        <title>The Global Catalogue of Microorganisms (GCM) 10K type strain sequencing project: providing services to taxonomists for standard genome sequencing and annotation.</title>
        <authorList>
            <consortium name="The Broad Institute Genomics Platform"/>
            <consortium name="The Broad Institute Genome Sequencing Center for Infectious Disease"/>
            <person name="Wu L."/>
            <person name="Ma J."/>
        </authorList>
    </citation>
    <scope>NUCLEOTIDE SEQUENCE [LARGE SCALE GENOMIC DNA]</scope>
    <source>
        <strain evidence="10">CGMCC 4.1621</strain>
    </source>
</reference>
<evidence type="ECO:0000256" key="3">
    <source>
        <dbReference type="ARBA" id="ARBA00012954"/>
    </source>
</evidence>
<evidence type="ECO:0000259" key="8">
    <source>
        <dbReference type="SMART" id="SM00984"/>
    </source>
</evidence>
<dbReference type="PANTHER" id="PTHR43750">
    <property type="entry name" value="UDP-GLUCOSE 6-DEHYDROGENASE TUAD"/>
    <property type="match status" value="1"/>
</dbReference>
<dbReference type="InterPro" id="IPR014026">
    <property type="entry name" value="UDP-Glc/GDP-Man_DH_dimer"/>
</dbReference>
<keyword evidence="4 7" id="KW-0560">Oxidoreductase</keyword>
<dbReference type="Gene3D" id="1.20.5.100">
    <property type="entry name" value="Cytochrome c1, transmembrane anchor, C-terminal"/>
    <property type="match status" value="1"/>
</dbReference>
<dbReference type="Gene3D" id="3.40.50.720">
    <property type="entry name" value="NAD(P)-binding Rossmann-like Domain"/>
    <property type="match status" value="2"/>
</dbReference>
<evidence type="ECO:0000256" key="2">
    <source>
        <dbReference type="ARBA" id="ARBA00006601"/>
    </source>
</evidence>
<dbReference type="InterPro" id="IPR028357">
    <property type="entry name" value="UDPglc_DH_bac"/>
</dbReference>
<keyword evidence="5 7" id="KW-0520">NAD</keyword>
<accession>A0ABW2EPF8</accession>
<comment type="catalytic activity">
    <reaction evidence="6 7">
        <text>UDP-alpha-D-glucose + 2 NAD(+) + H2O = UDP-alpha-D-glucuronate + 2 NADH + 3 H(+)</text>
        <dbReference type="Rhea" id="RHEA:23596"/>
        <dbReference type="ChEBI" id="CHEBI:15377"/>
        <dbReference type="ChEBI" id="CHEBI:15378"/>
        <dbReference type="ChEBI" id="CHEBI:57540"/>
        <dbReference type="ChEBI" id="CHEBI:57945"/>
        <dbReference type="ChEBI" id="CHEBI:58052"/>
        <dbReference type="ChEBI" id="CHEBI:58885"/>
        <dbReference type="EC" id="1.1.1.22"/>
    </reaction>
</comment>
<dbReference type="PANTHER" id="PTHR43750:SF4">
    <property type="entry name" value="UDP-GLUCOSE 6-DEHYDROGENASE YWQF"/>
    <property type="match status" value="1"/>
</dbReference>
<dbReference type="RefSeq" id="WP_204708912.1">
    <property type="nucleotide sequence ID" value="NZ_JBHSZV010000035.1"/>
</dbReference>
<evidence type="ECO:0000256" key="7">
    <source>
        <dbReference type="PIRNR" id="PIRNR000124"/>
    </source>
</evidence>
<dbReference type="PIRSF" id="PIRSF000124">
    <property type="entry name" value="UDPglc_GDPman_dh"/>
    <property type="match status" value="1"/>
</dbReference>